<dbReference type="Proteomes" id="UP000191448">
    <property type="component" value="Unassembled WGS sequence"/>
</dbReference>
<organism evidence="2 3">
    <name type="scientific">Clostridium thermobutyricum DSM 4928</name>
    <dbReference type="NCBI Taxonomy" id="1121339"/>
    <lineage>
        <taxon>Bacteria</taxon>
        <taxon>Bacillati</taxon>
        <taxon>Bacillota</taxon>
        <taxon>Clostridia</taxon>
        <taxon>Eubacteriales</taxon>
        <taxon>Clostridiaceae</taxon>
        <taxon>Clostridium</taxon>
    </lineage>
</organism>
<evidence type="ECO:0000256" key="1">
    <source>
        <dbReference type="RuleBase" id="RU003690"/>
    </source>
</evidence>
<dbReference type="InterPro" id="IPR033132">
    <property type="entry name" value="GH_1_N_CS"/>
</dbReference>
<comment type="similarity">
    <text evidence="1">Belongs to the glycosyl hydrolase 1 family.</text>
</comment>
<dbReference type="EMBL" id="LTAY01000055">
    <property type="protein sequence ID" value="OPX47178.1"/>
    <property type="molecule type" value="Genomic_DNA"/>
</dbReference>
<dbReference type="InterPro" id="IPR017853">
    <property type="entry name" value="GH"/>
</dbReference>
<keyword evidence="2" id="KW-0378">Hydrolase</keyword>
<dbReference type="PRINTS" id="PR00131">
    <property type="entry name" value="GLHYDRLASE1"/>
</dbReference>
<dbReference type="PROSITE" id="PS00653">
    <property type="entry name" value="GLYCOSYL_HYDROL_F1_2"/>
    <property type="match status" value="1"/>
</dbReference>
<keyword evidence="2" id="KW-0326">Glycosidase</keyword>
<dbReference type="GO" id="GO:0008706">
    <property type="term" value="F:6-phospho-beta-glucosidase activity"/>
    <property type="evidence" value="ECO:0007669"/>
    <property type="project" value="UniProtKB-EC"/>
</dbReference>
<dbReference type="RefSeq" id="WP_080023368.1">
    <property type="nucleotide sequence ID" value="NZ_LTAY01000055.1"/>
</dbReference>
<dbReference type="AlphaFoldDB" id="A0A1V4STJ1"/>
<dbReference type="OrthoDB" id="2339329at2"/>
<evidence type="ECO:0000313" key="3">
    <source>
        <dbReference type="Proteomes" id="UP000191448"/>
    </source>
</evidence>
<name>A0A1V4STJ1_9CLOT</name>
<dbReference type="GO" id="GO:0016052">
    <property type="term" value="P:carbohydrate catabolic process"/>
    <property type="evidence" value="ECO:0007669"/>
    <property type="project" value="TreeGrafter"/>
</dbReference>
<proteinExistence type="inferred from homology"/>
<sequence length="489" mass="56556">MSFPKGFYWGGATAANQCEGGYGLDGKGKIGSDFLLAGSAKSPRLITYIDKEGNKGKISGFQPFPKMAKRAIFEDEYYPNHKAIDFYHHYKEDIALFAEMGFKMYRMSMSWSRIFPNGIEKEPNEQGLKFYENVFKECKKYGIEPLVTLCHYDTPIYLEEDCGGWTNHDLIDYFERYAETVFKRYKGLVKYWLTFNEINSLLMYFDFFKGMTADDKKETYLKLHHQMVASARVVKLAHQIDTNYQVGCMLATTVNYPLTCDPKDVLACQRKWQDYFFYSGDVMVRGYYPSFAKSTRARNGVELEFSQSDLDELKEGVVDFISFSYYSTSCVTTHEDVEMDGAGNIVLGAKNKYLKYSDWGWSLDPDGLRYLLNVIYDRYQKPLMIVENGLGAIDKKEEDGSIHDPYRIDYLREHIKAMEEAIDDGVDLRAYTPWGCIDLISASTGEMSKRYGFIYVDLDDEGNGTYKRYKKDSFYWYKKVIASNGEDLD</sequence>
<reference evidence="2 3" key="1">
    <citation type="submission" date="2016-02" db="EMBL/GenBank/DDBJ databases">
        <title>Genome sequence of Clostridium thermobutyricum DSM 4928.</title>
        <authorList>
            <person name="Poehlein A."/>
            <person name="Daniel R."/>
        </authorList>
    </citation>
    <scope>NUCLEOTIDE SEQUENCE [LARGE SCALE GENOMIC DNA]</scope>
    <source>
        <strain evidence="2 3">DSM 4928</strain>
    </source>
</reference>
<dbReference type="GO" id="GO:0005829">
    <property type="term" value="C:cytosol"/>
    <property type="evidence" value="ECO:0007669"/>
    <property type="project" value="TreeGrafter"/>
</dbReference>
<dbReference type="Gene3D" id="3.20.20.80">
    <property type="entry name" value="Glycosidases"/>
    <property type="match status" value="1"/>
</dbReference>
<dbReference type="EC" id="3.2.1.86" evidence="2"/>
<protein>
    <submittedName>
        <fullName evidence="2">Aryl-phospho-beta-D-glucosidase BglH</fullName>
        <ecNumber evidence="2">3.2.1.86</ecNumber>
    </submittedName>
</protein>
<dbReference type="InterPro" id="IPR001360">
    <property type="entry name" value="Glyco_hydro_1"/>
</dbReference>
<dbReference type="Pfam" id="PF00232">
    <property type="entry name" value="Glyco_hydro_1"/>
    <property type="match status" value="1"/>
</dbReference>
<dbReference type="PANTHER" id="PTHR10353">
    <property type="entry name" value="GLYCOSYL HYDROLASE"/>
    <property type="match status" value="1"/>
</dbReference>
<dbReference type="SUPFAM" id="SSF51445">
    <property type="entry name" value="(Trans)glycosidases"/>
    <property type="match status" value="1"/>
</dbReference>
<accession>A0A1V4STJ1</accession>
<dbReference type="PANTHER" id="PTHR10353:SF296">
    <property type="entry name" value="6-PHOSPHO-BETA-GLUCOSIDASE"/>
    <property type="match status" value="1"/>
</dbReference>
<comment type="caution">
    <text evidence="2">The sequence shown here is derived from an EMBL/GenBank/DDBJ whole genome shotgun (WGS) entry which is preliminary data.</text>
</comment>
<gene>
    <name evidence="2" type="primary">bglH_1</name>
    <name evidence="2" type="ORF">CLTHE_21230</name>
</gene>
<evidence type="ECO:0000313" key="2">
    <source>
        <dbReference type="EMBL" id="OPX47178.1"/>
    </source>
</evidence>